<dbReference type="GO" id="GO:0003723">
    <property type="term" value="F:RNA binding"/>
    <property type="evidence" value="ECO:0007669"/>
    <property type="project" value="UniProtKB-UniRule"/>
</dbReference>
<dbReference type="PROSITE" id="PS01358">
    <property type="entry name" value="ZF_RANBP2_1"/>
    <property type="match status" value="1"/>
</dbReference>
<dbReference type="GO" id="GO:0008270">
    <property type="term" value="F:zinc ion binding"/>
    <property type="evidence" value="ECO:0007669"/>
    <property type="project" value="UniProtKB-KW"/>
</dbReference>
<feature type="domain" description="RRM" evidence="7">
    <location>
        <begin position="60"/>
        <end position="139"/>
    </location>
</feature>
<evidence type="ECO:0000256" key="5">
    <source>
        <dbReference type="PROSITE-ProRule" id="PRU00322"/>
    </source>
</evidence>
<dbReference type="PROSITE" id="PS50102">
    <property type="entry name" value="RRM"/>
    <property type="match status" value="1"/>
</dbReference>
<name>A0A8H3VM80_VENIN</name>
<keyword evidence="10" id="KW-1185">Reference proteome</keyword>
<evidence type="ECO:0000256" key="3">
    <source>
        <dbReference type="ARBA" id="ARBA00022833"/>
    </source>
</evidence>
<dbReference type="Proteomes" id="UP000490939">
    <property type="component" value="Unassembled WGS sequence"/>
</dbReference>
<feature type="compositionally biased region" description="Gly residues" evidence="6">
    <location>
        <begin position="188"/>
        <end position="247"/>
    </location>
</feature>
<dbReference type="PROSITE" id="PS50199">
    <property type="entry name" value="ZF_RANBP2_2"/>
    <property type="match status" value="1"/>
</dbReference>
<evidence type="ECO:0000259" key="8">
    <source>
        <dbReference type="PROSITE" id="PS50199"/>
    </source>
</evidence>
<evidence type="ECO:0000256" key="2">
    <source>
        <dbReference type="ARBA" id="ARBA00022771"/>
    </source>
</evidence>
<keyword evidence="4" id="KW-0694">RNA-binding</keyword>
<protein>
    <recommendedName>
        <fullName evidence="11">RNA-binding protein</fullName>
    </recommendedName>
</protein>
<feature type="domain" description="RanBP2-type" evidence="8">
    <location>
        <begin position="152"/>
        <end position="182"/>
    </location>
</feature>
<dbReference type="SUPFAM" id="SSF90209">
    <property type="entry name" value="Ran binding protein zinc finger-like"/>
    <property type="match status" value="1"/>
</dbReference>
<feature type="compositionally biased region" description="Basic and acidic residues" evidence="6">
    <location>
        <begin position="1"/>
        <end position="10"/>
    </location>
</feature>
<keyword evidence="2 5" id="KW-0863">Zinc-finger</keyword>
<sequence length="247" mass="26553">MSFPRNERDQWGGMGSNQPDGQQMMPLQPEMGSPALPQQMSNEELEASRVRVEFVAEQSRVIFLSSLPRDIYQDDIFDFFASGGTRPELLWTLMPRNGTGTDVAYAVFATHQQASRSLALDWHLLPATNTRVRVTPCSNRVLNGSLVLTPYPIRIDWWCHICSHRNHARRNNCEMCGNPKHIAQHPSAGGGNGRGQGHGRGDTHGGGGGFTGDNTFGGGLGGNNAFGRGTGNGPATSGGYGGAQGAF</sequence>
<dbReference type="InterPro" id="IPR035979">
    <property type="entry name" value="RBD_domain_sf"/>
</dbReference>
<evidence type="ECO:0008006" key="11">
    <source>
        <dbReference type="Google" id="ProtNLM"/>
    </source>
</evidence>
<dbReference type="InterPro" id="IPR000504">
    <property type="entry name" value="RRM_dom"/>
</dbReference>
<evidence type="ECO:0000256" key="6">
    <source>
        <dbReference type="SAM" id="MobiDB-lite"/>
    </source>
</evidence>
<gene>
    <name evidence="9" type="ORF">EG327_001533</name>
</gene>
<reference evidence="9 10" key="1">
    <citation type="submission" date="2019-07" db="EMBL/GenBank/DDBJ databases">
        <title>Venturia inaequalis Genome Resource.</title>
        <authorList>
            <person name="Lichtner F.J."/>
        </authorList>
    </citation>
    <scope>NUCLEOTIDE SEQUENCE [LARGE SCALE GENOMIC DNA]</scope>
    <source>
        <strain evidence="9 10">DMI_063113</strain>
    </source>
</reference>
<dbReference type="InterPro" id="IPR012677">
    <property type="entry name" value="Nucleotide-bd_a/b_plait_sf"/>
</dbReference>
<comment type="caution">
    <text evidence="9">The sequence shown here is derived from an EMBL/GenBank/DDBJ whole genome shotgun (WGS) entry which is preliminary data.</text>
</comment>
<dbReference type="Gene3D" id="3.30.70.330">
    <property type="match status" value="1"/>
</dbReference>
<dbReference type="Gene3D" id="4.10.1060.10">
    <property type="entry name" value="Zinc finger, RanBP2-type"/>
    <property type="match status" value="1"/>
</dbReference>
<evidence type="ECO:0000259" key="7">
    <source>
        <dbReference type="PROSITE" id="PS50102"/>
    </source>
</evidence>
<dbReference type="InterPro" id="IPR036443">
    <property type="entry name" value="Znf_RanBP2_sf"/>
</dbReference>
<keyword evidence="1" id="KW-0479">Metal-binding</keyword>
<accession>A0A8H3VM80</accession>
<dbReference type="AlphaFoldDB" id="A0A8H3VM80"/>
<feature type="region of interest" description="Disordered" evidence="6">
    <location>
        <begin position="184"/>
        <end position="247"/>
    </location>
</feature>
<dbReference type="OrthoDB" id="448399at2759"/>
<evidence type="ECO:0000256" key="1">
    <source>
        <dbReference type="ARBA" id="ARBA00022723"/>
    </source>
</evidence>
<dbReference type="EMBL" id="WNWR01000141">
    <property type="protein sequence ID" value="KAE9990351.1"/>
    <property type="molecule type" value="Genomic_DNA"/>
</dbReference>
<organism evidence="9 10">
    <name type="scientific">Venturia inaequalis</name>
    <name type="common">Apple scab fungus</name>
    <dbReference type="NCBI Taxonomy" id="5025"/>
    <lineage>
        <taxon>Eukaryota</taxon>
        <taxon>Fungi</taxon>
        <taxon>Dikarya</taxon>
        <taxon>Ascomycota</taxon>
        <taxon>Pezizomycotina</taxon>
        <taxon>Dothideomycetes</taxon>
        <taxon>Pleosporomycetidae</taxon>
        <taxon>Venturiales</taxon>
        <taxon>Venturiaceae</taxon>
        <taxon>Venturia</taxon>
    </lineage>
</organism>
<proteinExistence type="predicted"/>
<dbReference type="SMART" id="SM00547">
    <property type="entry name" value="ZnF_RBZ"/>
    <property type="match status" value="1"/>
</dbReference>
<keyword evidence="3" id="KW-0862">Zinc</keyword>
<evidence type="ECO:0000313" key="9">
    <source>
        <dbReference type="EMBL" id="KAE9990351.1"/>
    </source>
</evidence>
<evidence type="ECO:0000256" key="4">
    <source>
        <dbReference type="PROSITE-ProRule" id="PRU00176"/>
    </source>
</evidence>
<dbReference type="InterPro" id="IPR001876">
    <property type="entry name" value="Znf_RanBP2"/>
</dbReference>
<feature type="region of interest" description="Disordered" evidence="6">
    <location>
        <begin position="1"/>
        <end position="34"/>
    </location>
</feature>
<dbReference type="SUPFAM" id="SSF54928">
    <property type="entry name" value="RNA-binding domain, RBD"/>
    <property type="match status" value="1"/>
</dbReference>
<evidence type="ECO:0000313" key="10">
    <source>
        <dbReference type="Proteomes" id="UP000490939"/>
    </source>
</evidence>